<evidence type="ECO:0000313" key="6">
    <source>
        <dbReference type="Proteomes" id="UP000650466"/>
    </source>
</evidence>
<accession>A0A926QMA7</accession>
<dbReference type="Pfam" id="PF12833">
    <property type="entry name" value="HTH_18"/>
    <property type="match status" value="1"/>
</dbReference>
<dbReference type="RefSeq" id="WP_188177505.1">
    <property type="nucleotide sequence ID" value="NZ_JACVVD010000012.1"/>
</dbReference>
<gene>
    <name evidence="5" type="ORF">ICC18_26985</name>
</gene>
<keyword evidence="3" id="KW-0804">Transcription</keyword>
<dbReference type="GO" id="GO:0043565">
    <property type="term" value="F:sequence-specific DNA binding"/>
    <property type="evidence" value="ECO:0007669"/>
    <property type="project" value="InterPro"/>
</dbReference>
<name>A0A926QMA7_9BACL</name>
<dbReference type="Gene3D" id="2.60.120.10">
    <property type="entry name" value="Jelly Rolls"/>
    <property type="match status" value="1"/>
</dbReference>
<keyword evidence="6" id="KW-1185">Reference proteome</keyword>
<dbReference type="InterPro" id="IPR050204">
    <property type="entry name" value="AraC_XylS_family_regulators"/>
</dbReference>
<dbReference type="PANTHER" id="PTHR46796">
    <property type="entry name" value="HTH-TYPE TRANSCRIPTIONAL ACTIVATOR RHAS-RELATED"/>
    <property type="match status" value="1"/>
</dbReference>
<dbReference type="Proteomes" id="UP000650466">
    <property type="component" value="Unassembled WGS sequence"/>
</dbReference>
<reference evidence="5" key="1">
    <citation type="submission" date="2020-09" db="EMBL/GenBank/DDBJ databases">
        <title>Draft Genome Sequence of Paenibacillus sp. WST5.</title>
        <authorList>
            <person name="Bao Z."/>
        </authorList>
    </citation>
    <scope>NUCLEOTIDE SEQUENCE</scope>
    <source>
        <strain evidence="5">WST5</strain>
    </source>
</reference>
<feature type="domain" description="HTH araC/xylS-type" evidence="4">
    <location>
        <begin position="171"/>
        <end position="268"/>
    </location>
</feature>
<dbReference type="AlphaFoldDB" id="A0A926QMA7"/>
<evidence type="ECO:0000259" key="4">
    <source>
        <dbReference type="PROSITE" id="PS01124"/>
    </source>
</evidence>
<dbReference type="SUPFAM" id="SSF46689">
    <property type="entry name" value="Homeodomain-like"/>
    <property type="match status" value="2"/>
</dbReference>
<sequence>MRQEERTVRFDHDLQIEAFRFHGIMQKFPNHFHEYYVIGFIESGQRRLSCKNEEYVIGTGNLLFFNPLDNHACEQIDNKTLDYRCLNIKPEIMRKVTKEITGKDYLPHFTAPVAYRSEQTHLLQNLHQMIMNESPNFKKEETFYFLIEQLIEEYTETTEETEIGANEHKIENICQYIESHYKEPIALDDLARISTMNKYSLLRSFTRVRGITPYRYLQTVRINEAKKLLEQGVKPLDAALQTGFGDQSHFSHFFMELIGLTPGQYRNIFVNHIK</sequence>
<dbReference type="CDD" id="cd07001">
    <property type="entry name" value="cupin_YbfI-like_N"/>
    <property type="match status" value="1"/>
</dbReference>
<keyword evidence="2" id="KW-0238">DNA-binding</keyword>
<dbReference type="Gene3D" id="1.10.10.60">
    <property type="entry name" value="Homeodomain-like"/>
    <property type="match status" value="2"/>
</dbReference>
<dbReference type="InterPro" id="IPR037923">
    <property type="entry name" value="HTH-like"/>
</dbReference>
<dbReference type="InterPro" id="IPR018060">
    <property type="entry name" value="HTH_AraC"/>
</dbReference>
<organism evidence="5 6">
    <name type="scientific">Paenibacillus sedimenti</name>
    <dbReference type="NCBI Taxonomy" id="2770274"/>
    <lineage>
        <taxon>Bacteria</taxon>
        <taxon>Bacillati</taxon>
        <taxon>Bacillota</taxon>
        <taxon>Bacilli</taxon>
        <taxon>Bacillales</taxon>
        <taxon>Paenibacillaceae</taxon>
        <taxon>Paenibacillus</taxon>
    </lineage>
</organism>
<dbReference type="InterPro" id="IPR003313">
    <property type="entry name" value="AraC-bd"/>
</dbReference>
<dbReference type="InterPro" id="IPR009057">
    <property type="entry name" value="Homeodomain-like_sf"/>
</dbReference>
<dbReference type="EMBL" id="JACVVD010000012">
    <property type="protein sequence ID" value="MBD0383728.1"/>
    <property type="molecule type" value="Genomic_DNA"/>
</dbReference>
<evidence type="ECO:0000256" key="2">
    <source>
        <dbReference type="ARBA" id="ARBA00023125"/>
    </source>
</evidence>
<dbReference type="PANTHER" id="PTHR46796:SF2">
    <property type="entry name" value="TRANSCRIPTIONAL REGULATORY PROTEIN"/>
    <property type="match status" value="1"/>
</dbReference>
<dbReference type="GO" id="GO:0003700">
    <property type="term" value="F:DNA-binding transcription factor activity"/>
    <property type="evidence" value="ECO:0007669"/>
    <property type="project" value="InterPro"/>
</dbReference>
<keyword evidence="1" id="KW-0805">Transcription regulation</keyword>
<evidence type="ECO:0000256" key="3">
    <source>
        <dbReference type="ARBA" id="ARBA00023163"/>
    </source>
</evidence>
<dbReference type="InterPro" id="IPR014710">
    <property type="entry name" value="RmlC-like_jellyroll"/>
</dbReference>
<evidence type="ECO:0000256" key="1">
    <source>
        <dbReference type="ARBA" id="ARBA00023015"/>
    </source>
</evidence>
<proteinExistence type="predicted"/>
<dbReference type="PROSITE" id="PS01124">
    <property type="entry name" value="HTH_ARAC_FAMILY_2"/>
    <property type="match status" value="1"/>
</dbReference>
<comment type="caution">
    <text evidence="5">The sequence shown here is derived from an EMBL/GenBank/DDBJ whole genome shotgun (WGS) entry which is preliminary data.</text>
</comment>
<dbReference type="SMART" id="SM00342">
    <property type="entry name" value="HTH_ARAC"/>
    <property type="match status" value="1"/>
</dbReference>
<evidence type="ECO:0000313" key="5">
    <source>
        <dbReference type="EMBL" id="MBD0383728.1"/>
    </source>
</evidence>
<dbReference type="Pfam" id="PF02311">
    <property type="entry name" value="AraC_binding"/>
    <property type="match status" value="1"/>
</dbReference>
<protein>
    <submittedName>
        <fullName evidence="5">AraC family transcriptional regulator</fullName>
    </submittedName>
</protein>
<dbReference type="SUPFAM" id="SSF51215">
    <property type="entry name" value="Regulatory protein AraC"/>
    <property type="match status" value="1"/>
</dbReference>